<dbReference type="SUPFAM" id="SSF69754">
    <property type="entry name" value="Ribosome binding protein Y (YfiA homologue)"/>
    <property type="match status" value="1"/>
</dbReference>
<dbReference type="EMBL" id="BBYR01000021">
    <property type="protein sequence ID" value="GAP35375.1"/>
    <property type="molecule type" value="Genomic_DNA"/>
</dbReference>
<dbReference type="RefSeq" id="WP_054019435.1">
    <property type="nucleotide sequence ID" value="NZ_BBYR01000021.1"/>
</dbReference>
<keyword evidence="2" id="KW-1185">Reference proteome</keyword>
<reference evidence="2" key="1">
    <citation type="submission" date="2015-07" db="EMBL/GenBank/DDBJ databases">
        <title>Discovery of a poly(ethylene terephthalate assimilation.</title>
        <authorList>
            <person name="Yoshida S."/>
            <person name="Hiraga K."/>
            <person name="Takehana T."/>
            <person name="Taniguchi I."/>
            <person name="Yamaji H."/>
            <person name="Maeda Y."/>
            <person name="Toyohara K."/>
            <person name="Miyamoto K."/>
            <person name="Kimura Y."/>
            <person name="Oda K."/>
        </authorList>
    </citation>
    <scope>NUCLEOTIDE SEQUENCE [LARGE SCALE GENOMIC DNA]</scope>
    <source>
        <strain evidence="2">NBRC 110686 / TISTR 2288 / 201-F6</strain>
    </source>
</reference>
<dbReference type="STRING" id="1547922.ISF6_1146"/>
<dbReference type="AlphaFoldDB" id="A0A0K8NZL9"/>
<protein>
    <recommendedName>
        <fullName evidence="3">HPF/RaiA family ribosome-associated protein</fullName>
    </recommendedName>
</protein>
<dbReference type="Proteomes" id="UP000037660">
    <property type="component" value="Unassembled WGS sequence"/>
</dbReference>
<dbReference type="Gene3D" id="3.30.160.100">
    <property type="entry name" value="Ribosome hibernation promotion factor-like"/>
    <property type="match status" value="1"/>
</dbReference>
<comment type="caution">
    <text evidence="1">The sequence shown here is derived from an EMBL/GenBank/DDBJ whole genome shotgun (WGS) entry which is preliminary data.</text>
</comment>
<proteinExistence type="predicted"/>
<dbReference type="Pfam" id="PF02482">
    <property type="entry name" value="Ribosomal_S30AE"/>
    <property type="match status" value="1"/>
</dbReference>
<dbReference type="InterPro" id="IPR003489">
    <property type="entry name" value="RHF/RaiA"/>
</dbReference>
<evidence type="ECO:0000313" key="2">
    <source>
        <dbReference type="Proteomes" id="UP000037660"/>
    </source>
</evidence>
<sequence>MNLLFDSPDPQVAPLRERIERRVRFVLRRKLWRLSRAEIRLSDVNGPRGGPDKRCRVELRGSDGSRAVVVSSARTDWLAALDDALARAERFLARQWQRRRDPRRARGQPAVAG</sequence>
<evidence type="ECO:0008006" key="3">
    <source>
        <dbReference type="Google" id="ProtNLM"/>
    </source>
</evidence>
<organism evidence="1 2">
    <name type="scientific">Piscinibacter sakaiensis</name>
    <name type="common">Ideonella sakaiensis</name>
    <dbReference type="NCBI Taxonomy" id="1547922"/>
    <lineage>
        <taxon>Bacteria</taxon>
        <taxon>Pseudomonadati</taxon>
        <taxon>Pseudomonadota</taxon>
        <taxon>Betaproteobacteria</taxon>
        <taxon>Burkholderiales</taxon>
        <taxon>Sphaerotilaceae</taxon>
        <taxon>Piscinibacter</taxon>
    </lineage>
</organism>
<dbReference type="OrthoDB" id="5297384at2"/>
<accession>A0A0K8NZL9</accession>
<dbReference type="InterPro" id="IPR036567">
    <property type="entry name" value="RHF-like"/>
</dbReference>
<gene>
    <name evidence="1" type="ORF">ISF6_1146</name>
</gene>
<reference evidence="1 2" key="2">
    <citation type="journal article" date="2016" name="Science">
        <title>A bacterium that degrades and assimilates poly(ethylene terephthalate).</title>
        <authorList>
            <person name="Yoshida S."/>
            <person name="Hiraga K."/>
            <person name="Takehana T."/>
            <person name="Taniguchi I."/>
            <person name="Yamaji H."/>
            <person name="Maeda Y."/>
            <person name="Toyohara K."/>
            <person name="Miyamoto K."/>
            <person name="Kimura Y."/>
            <person name="Oda K."/>
        </authorList>
    </citation>
    <scope>NUCLEOTIDE SEQUENCE [LARGE SCALE GENOMIC DNA]</scope>
    <source>
        <strain evidence="2">NBRC 110686 / TISTR 2288 / 201-F6</strain>
    </source>
</reference>
<evidence type="ECO:0000313" key="1">
    <source>
        <dbReference type="EMBL" id="GAP35375.1"/>
    </source>
</evidence>
<name>A0A0K8NZL9_PISS1</name>